<comment type="caution">
    <text evidence="4">The sequence shown here is derived from an EMBL/GenBank/DDBJ whole genome shotgun (WGS) entry which is preliminary data.</text>
</comment>
<dbReference type="GO" id="GO:0009982">
    <property type="term" value="F:pseudouridine synthase activity"/>
    <property type="evidence" value="ECO:0007669"/>
    <property type="project" value="InterPro"/>
</dbReference>
<dbReference type="AlphaFoldDB" id="A0A7J3ZJF4"/>
<comment type="similarity">
    <text evidence="1">Belongs to the pseudouridine synthase TruD family.</text>
</comment>
<dbReference type="EMBL" id="DRZC01000026">
    <property type="protein sequence ID" value="HHQ80188.1"/>
    <property type="molecule type" value="Genomic_DNA"/>
</dbReference>
<dbReference type="PANTHER" id="PTHR13326:SF21">
    <property type="entry name" value="PSEUDOURIDYLATE SYNTHASE PUS7L"/>
    <property type="match status" value="1"/>
</dbReference>
<dbReference type="PROSITE" id="PS50984">
    <property type="entry name" value="TRUD"/>
    <property type="match status" value="1"/>
</dbReference>
<sequence>MNYYEKIGISEFSFGPLSLSSKSFMSECRDFIVLERPFRLWTSEREGRIAVYVMAKEGVSTLEAIRDVAERLRARNVGCAGLKDANALAIQYISVEAESLPEYAGFPWGFLRRVGFASSHVRRGQIIENSFIIRIKGASWSELNRLKAALAGSCTWIYNYFGPQRFGISEPLNHELGLMILKRDLERLLRALEGKKPRGWWERAVLRARGFKDLFKRELRRVMELLVSSYQSYVFNYCLSVVAREGPTSLSEKPYGVVPGVGLSRIDTSKSWINREHADCALSALRSDGVKEESFKLPGVTARLHLRPLRVRVKDCRFSYSSSLGVVALFFTLPPGSYASIVLRELFGQDTSWLSRKCRRAVFKDHL</sequence>
<dbReference type="InterPro" id="IPR001656">
    <property type="entry name" value="PsdUridine_synth_TruD"/>
</dbReference>
<proteinExistence type="inferred from homology"/>
<dbReference type="Gene3D" id="3.30.2350.20">
    <property type="entry name" value="TruD, catalytic domain"/>
    <property type="match status" value="2"/>
</dbReference>
<organism evidence="4">
    <name type="scientific">Fervidicoccus fontis</name>
    <dbReference type="NCBI Taxonomy" id="683846"/>
    <lineage>
        <taxon>Archaea</taxon>
        <taxon>Thermoproteota</taxon>
        <taxon>Thermoprotei</taxon>
        <taxon>Fervidicoccales</taxon>
        <taxon>Fervidicoccaceae</taxon>
        <taxon>Fervidicoccus</taxon>
    </lineage>
</organism>
<dbReference type="Gene3D" id="1.10.1510.30">
    <property type="match status" value="1"/>
</dbReference>
<dbReference type="InterPro" id="IPR020103">
    <property type="entry name" value="PsdUridine_synth_cat_dom_sf"/>
</dbReference>
<feature type="domain" description="TRUD" evidence="3">
    <location>
        <begin position="156"/>
        <end position="314"/>
    </location>
</feature>
<dbReference type="InterPro" id="IPR011760">
    <property type="entry name" value="PsdUridine_synth_TruD_insert"/>
</dbReference>
<dbReference type="Gene3D" id="3.30.70.3160">
    <property type="match status" value="1"/>
</dbReference>
<keyword evidence="2" id="KW-0413">Isomerase</keyword>
<dbReference type="Pfam" id="PF01142">
    <property type="entry name" value="TruD"/>
    <property type="match status" value="2"/>
</dbReference>
<protein>
    <submittedName>
        <fullName evidence="4">tRNA pseudouridine(13) synthase TruD</fullName>
    </submittedName>
</protein>
<gene>
    <name evidence="4" type="primary">truD</name>
    <name evidence="4" type="ORF">ENM78_01810</name>
</gene>
<accession>A0A7J3ZJF4</accession>
<evidence type="ECO:0000256" key="1">
    <source>
        <dbReference type="ARBA" id="ARBA00007953"/>
    </source>
</evidence>
<evidence type="ECO:0000313" key="4">
    <source>
        <dbReference type="EMBL" id="HHQ80188.1"/>
    </source>
</evidence>
<dbReference type="GO" id="GO:0001522">
    <property type="term" value="P:pseudouridine synthesis"/>
    <property type="evidence" value="ECO:0007669"/>
    <property type="project" value="InterPro"/>
</dbReference>
<dbReference type="SUPFAM" id="SSF55120">
    <property type="entry name" value="Pseudouridine synthase"/>
    <property type="match status" value="1"/>
</dbReference>
<name>A0A7J3ZJF4_9CREN</name>
<dbReference type="InterPro" id="IPR042214">
    <property type="entry name" value="TruD_catalytic"/>
</dbReference>
<reference evidence="4" key="1">
    <citation type="journal article" date="2020" name="mSystems">
        <title>Genome- and Community-Level Interaction Insights into Carbon Utilization and Element Cycling Functions of Hydrothermarchaeota in Hydrothermal Sediment.</title>
        <authorList>
            <person name="Zhou Z."/>
            <person name="Liu Y."/>
            <person name="Xu W."/>
            <person name="Pan J."/>
            <person name="Luo Z.H."/>
            <person name="Li M."/>
        </authorList>
    </citation>
    <scope>NUCLEOTIDE SEQUENCE [LARGE SCALE GENOMIC DNA]</scope>
    <source>
        <strain evidence="4">SpSt-1116</strain>
    </source>
</reference>
<dbReference type="GO" id="GO:0003723">
    <property type="term" value="F:RNA binding"/>
    <property type="evidence" value="ECO:0007669"/>
    <property type="project" value="InterPro"/>
</dbReference>
<evidence type="ECO:0000259" key="3">
    <source>
        <dbReference type="PROSITE" id="PS50984"/>
    </source>
</evidence>
<dbReference type="PANTHER" id="PTHR13326">
    <property type="entry name" value="TRNA PSEUDOURIDINE SYNTHASE D"/>
    <property type="match status" value="1"/>
</dbReference>
<evidence type="ECO:0000256" key="2">
    <source>
        <dbReference type="ARBA" id="ARBA00023235"/>
    </source>
</evidence>